<keyword evidence="3" id="KW-1185">Reference proteome</keyword>
<dbReference type="Gene3D" id="3.40.190.10">
    <property type="entry name" value="Periplasmic binding protein-like II"/>
    <property type="match status" value="2"/>
</dbReference>
<name>A0A6P2D1I9_9BACT</name>
<dbReference type="KEGG" id="gms:SOIL9_25160"/>
<feature type="chain" id="PRO_5026763405" evidence="1">
    <location>
        <begin position="26"/>
        <end position="296"/>
    </location>
</feature>
<sequence>MAENLNRREALAAAALSLAAFPVLAVDKPGEKPAEKPVVIPENALVVLVMDPLSAQLSCPCVNGYGQRDYDKLGKFLADKIGRAVAVVYGESLAGALKKSSGKAHLVIGKDSVVRTTAPGNKLAVTYLAALTGKDGKTTQTGLVCVAATDKAVTPVDLKEHTIYFGNPAAEEKSAAAVKALKDFGLEVPAKLDTCATCSEGATKVVEETKAGKKVAAVISSYAHPLLEGCGTIKKGELRVIAETEPVPFIAAFATDSLPPADRDAVKAALLEVGKNKDLCTAIETKEGFIEPAKKK</sequence>
<gene>
    <name evidence="2" type="ORF">SOIL9_25160</name>
</gene>
<evidence type="ECO:0000313" key="2">
    <source>
        <dbReference type="EMBL" id="VTR95198.1"/>
    </source>
</evidence>
<dbReference type="EMBL" id="LR593886">
    <property type="protein sequence ID" value="VTR95198.1"/>
    <property type="molecule type" value="Genomic_DNA"/>
</dbReference>
<accession>A0A6P2D1I9</accession>
<reference evidence="2 3" key="1">
    <citation type="submission" date="2019-05" db="EMBL/GenBank/DDBJ databases">
        <authorList>
            <consortium name="Science for Life Laboratories"/>
        </authorList>
    </citation>
    <scope>NUCLEOTIDE SEQUENCE [LARGE SCALE GENOMIC DNA]</scope>
    <source>
        <strain evidence="2">Soil9</strain>
    </source>
</reference>
<evidence type="ECO:0000256" key="1">
    <source>
        <dbReference type="SAM" id="SignalP"/>
    </source>
</evidence>
<protein>
    <submittedName>
        <fullName evidence="2">Uncharacterized protein</fullName>
    </submittedName>
</protein>
<dbReference type="Pfam" id="PF12974">
    <property type="entry name" value="Phosphonate-bd"/>
    <property type="match status" value="1"/>
</dbReference>
<dbReference type="AlphaFoldDB" id="A0A6P2D1I9"/>
<proteinExistence type="predicted"/>
<dbReference type="RefSeq" id="WP_162669646.1">
    <property type="nucleotide sequence ID" value="NZ_LR593886.1"/>
</dbReference>
<organism evidence="2 3">
    <name type="scientific">Gemmata massiliana</name>
    <dbReference type="NCBI Taxonomy" id="1210884"/>
    <lineage>
        <taxon>Bacteria</taxon>
        <taxon>Pseudomonadati</taxon>
        <taxon>Planctomycetota</taxon>
        <taxon>Planctomycetia</taxon>
        <taxon>Gemmatales</taxon>
        <taxon>Gemmataceae</taxon>
        <taxon>Gemmata</taxon>
    </lineage>
</organism>
<dbReference type="Proteomes" id="UP000464178">
    <property type="component" value="Chromosome"/>
</dbReference>
<keyword evidence="1" id="KW-0732">Signal</keyword>
<evidence type="ECO:0000313" key="3">
    <source>
        <dbReference type="Proteomes" id="UP000464178"/>
    </source>
</evidence>
<feature type="signal peptide" evidence="1">
    <location>
        <begin position="1"/>
        <end position="25"/>
    </location>
</feature>